<sequence length="900" mass="99051">MVALLSLISLRKDLFTSRPVSFKETAGLLVLANDSYEIGFQRETGGIAYIKDMSTGSKVMQGNRKGALWWAFLKDNSSINSLGAAKFDYEWKSGRSELLLHYGGKLAVDVSATFDESNRIALRAEVQNGTNDTLQSFRFPYELKFAADDVVDGLLPMLPGVKLKPSFFTDNNAYEGQYPGVMFASYTALRTAGGNVALYDLNADAGGKPVVTTELGFKNQTDDAGKSAFVHQYNVWTESGASWQSPTAVLEIGGDYPDSIASYRTLNGIDRYQSLDDKLGSAKAHTAELPLLKLDIAALGKEKWSTLTSSYVDALPYNGMLHLVGFQSGGHDENYPDFLPADPKWGGEDALEAFIADAKAKGNQVVPYTNFSWWGVHSPTLAALPESVKLDDIVVEQANGTLLKEDYGEHSGYVMNIHHPFVTKRIAEEHQKLIDAGVDGIFEDQWGIRNAPFAAGGLRPADTDSWSAYFEGVRQYFASSKHRMYTEDGIDVLAGNSIGFMGTNYLWDLLGYRKNTASYTDYYPLAGMLLRDKVLLYQHDLAAETMTDNKDMLRWNAAMGYNLSGDLYTGTTNPWIGLIGVFQKYVLADYADALVQRYDAVDATTTRTDFGTHIVTANWDSEKPYAMDEQTTLTAGGFDIASVSGEVRAGSYARYNGFELDPGEHYLAEIRDKKDIRVYQPIGADTTLRIKPMKGWTHAHAAAYEADGTKIADLPVAEEGEWLMVDFIADMGGKKTAYVSLTPSDNASPVKDPPFKKVRVLENLAQGHELQSSTNTNTELTAKLAGDGDPFTYWESVSNKFPQSLSVDLGDTEQIKRIVLKLPPLDAWAARDQSIAVQGSEDGEHYTDIKALSTYTFDPAKENTVEITTDLVSARYVKLIVEGNTGWPAAQISEFEVYGP</sequence>
<organism evidence="2 3">
    <name type="scientific">Paenibacillus lignilyticus</name>
    <dbReference type="NCBI Taxonomy" id="1172615"/>
    <lineage>
        <taxon>Bacteria</taxon>
        <taxon>Bacillati</taxon>
        <taxon>Bacillota</taxon>
        <taxon>Bacilli</taxon>
        <taxon>Bacillales</taxon>
        <taxon>Paenibacillaceae</taxon>
        <taxon>Paenibacillus</taxon>
    </lineage>
</organism>
<name>A0ABS5C9Q2_9BACL</name>
<proteinExistence type="predicted"/>
<gene>
    <name evidence="2" type="ORF">I8J30_08080</name>
</gene>
<dbReference type="SUPFAM" id="SSF49785">
    <property type="entry name" value="Galactose-binding domain-like"/>
    <property type="match status" value="1"/>
</dbReference>
<dbReference type="Gene3D" id="3.20.20.80">
    <property type="entry name" value="Glycosidases"/>
    <property type="match status" value="1"/>
</dbReference>
<evidence type="ECO:0000259" key="1">
    <source>
        <dbReference type="PROSITE" id="PS50022"/>
    </source>
</evidence>
<dbReference type="InterPro" id="IPR008979">
    <property type="entry name" value="Galactose-bd-like_sf"/>
</dbReference>
<keyword evidence="3" id="KW-1185">Reference proteome</keyword>
<dbReference type="Pfam" id="PF19773">
    <property type="entry name" value="DUF6259"/>
    <property type="match status" value="1"/>
</dbReference>
<dbReference type="InterPro" id="IPR000421">
    <property type="entry name" value="FA58C"/>
</dbReference>
<reference evidence="2 3" key="1">
    <citation type="submission" date="2021-04" db="EMBL/GenBank/DDBJ databases">
        <title>Paenibacillus sp. DLE-14 whole genome sequence.</title>
        <authorList>
            <person name="Ham Y.J."/>
        </authorList>
    </citation>
    <scope>NUCLEOTIDE SEQUENCE [LARGE SCALE GENOMIC DNA]</scope>
    <source>
        <strain evidence="2 3">DLE-14</strain>
    </source>
</reference>
<evidence type="ECO:0000313" key="2">
    <source>
        <dbReference type="EMBL" id="MBP3962659.1"/>
    </source>
</evidence>
<dbReference type="PROSITE" id="PS50022">
    <property type="entry name" value="FA58C_3"/>
    <property type="match status" value="1"/>
</dbReference>
<dbReference type="InterPro" id="IPR046226">
    <property type="entry name" value="DUF6259"/>
</dbReference>
<dbReference type="RefSeq" id="WP_210657015.1">
    <property type="nucleotide sequence ID" value="NZ_JAGKSP010000002.1"/>
</dbReference>
<protein>
    <submittedName>
        <fullName evidence="2">Discoidin domain-containing protein</fullName>
    </submittedName>
</protein>
<feature type="domain" description="F5/8 type C" evidence="1">
    <location>
        <begin position="751"/>
        <end position="900"/>
    </location>
</feature>
<dbReference type="Gene3D" id="2.60.120.260">
    <property type="entry name" value="Galactose-binding domain-like"/>
    <property type="match status" value="1"/>
</dbReference>
<evidence type="ECO:0000313" key="3">
    <source>
        <dbReference type="Proteomes" id="UP000673394"/>
    </source>
</evidence>
<dbReference type="InterPro" id="IPR017853">
    <property type="entry name" value="GH"/>
</dbReference>
<dbReference type="Pfam" id="PF00754">
    <property type="entry name" value="F5_F8_type_C"/>
    <property type="match status" value="1"/>
</dbReference>
<accession>A0ABS5C9Q2</accession>
<dbReference type="SUPFAM" id="SSF51445">
    <property type="entry name" value="(Trans)glycosidases"/>
    <property type="match status" value="1"/>
</dbReference>
<dbReference type="Proteomes" id="UP000673394">
    <property type="component" value="Unassembled WGS sequence"/>
</dbReference>
<comment type="caution">
    <text evidence="2">The sequence shown here is derived from an EMBL/GenBank/DDBJ whole genome shotgun (WGS) entry which is preliminary data.</text>
</comment>
<dbReference type="EMBL" id="JAGKSP010000002">
    <property type="protein sequence ID" value="MBP3962659.1"/>
    <property type="molecule type" value="Genomic_DNA"/>
</dbReference>